<dbReference type="InterPro" id="IPR053152">
    <property type="entry name" value="Hydrolase_YcaC-like"/>
</dbReference>
<dbReference type="STRING" id="1434110.MSHOH_3954"/>
<protein>
    <submittedName>
        <fullName evidence="1">Isochorismatase family</fullName>
    </submittedName>
</protein>
<sequence length="112" mass="12162">MVLVDCQPSMFKIIGSGDKSLIMNAVVGAAKAANILGVPVVLSSINPEAMGQFIPEISKMFPNQEVIAREVPSFDAFEDEKTLKAAKKLDRKKWLFQACGPACVLHILLCMP</sequence>
<evidence type="ECO:0000313" key="2">
    <source>
        <dbReference type="Proteomes" id="UP000033101"/>
    </source>
</evidence>
<dbReference type="RefSeq" id="WP_204245363.1">
    <property type="nucleotide sequence ID" value="NZ_BBCW01000080.1"/>
</dbReference>
<dbReference type="Proteomes" id="UP000033101">
    <property type="component" value="Chromosome"/>
</dbReference>
<accession>A0A0E3SIN8</accession>
<keyword evidence="2" id="KW-1185">Reference proteome</keyword>
<evidence type="ECO:0000313" key="1">
    <source>
        <dbReference type="EMBL" id="AKB80437.1"/>
    </source>
</evidence>
<dbReference type="HOGENOM" id="CLU_2140206_0_0_2"/>
<name>A0A0E3SIN8_9EURY</name>
<dbReference type="AlphaFoldDB" id="A0A0E3SIN8"/>
<dbReference type="SUPFAM" id="SSF52499">
    <property type="entry name" value="Isochorismatase-like hydrolases"/>
    <property type="match status" value="1"/>
</dbReference>
<dbReference type="Gene3D" id="3.40.50.850">
    <property type="entry name" value="Isochorismatase-like"/>
    <property type="match status" value="1"/>
</dbReference>
<dbReference type="EMBL" id="CP009516">
    <property type="protein sequence ID" value="AKB80437.1"/>
    <property type="molecule type" value="Genomic_DNA"/>
</dbReference>
<proteinExistence type="predicted"/>
<dbReference type="PANTHER" id="PTHR43559:SF3">
    <property type="entry name" value="HYDROLASE YCAC-RELATED"/>
    <property type="match status" value="1"/>
</dbReference>
<reference evidence="1 2" key="1">
    <citation type="submission" date="2014-07" db="EMBL/GenBank/DDBJ databases">
        <title>Methanogenic archaea and the global carbon cycle.</title>
        <authorList>
            <person name="Henriksen J.R."/>
            <person name="Luke J."/>
            <person name="Reinhart S."/>
            <person name="Benedict M.N."/>
            <person name="Youngblut N.D."/>
            <person name="Metcalf M.E."/>
            <person name="Whitaker R.J."/>
            <person name="Metcalf W.W."/>
        </authorList>
    </citation>
    <scope>NUCLEOTIDE SEQUENCE [LARGE SCALE GENOMIC DNA]</scope>
    <source>
        <strain evidence="1 2">HB-1</strain>
    </source>
</reference>
<organism evidence="1 2">
    <name type="scientific">Methanosarcina horonobensis HB-1 = JCM 15518</name>
    <dbReference type="NCBI Taxonomy" id="1434110"/>
    <lineage>
        <taxon>Archaea</taxon>
        <taxon>Methanobacteriati</taxon>
        <taxon>Methanobacteriota</taxon>
        <taxon>Stenosarchaea group</taxon>
        <taxon>Methanomicrobia</taxon>
        <taxon>Methanosarcinales</taxon>
        <taxon>Methanosarcinaceae</taxon>
        <taxon>Methanosarcina</taxon>
    </lineage>
</organism>
<dbReference type="InterPro" id="IPR036380">
    <property type="entry name" value="Isochorismatase-like_sf"/>
</dbReference>
<dbReference type="KEGG" id="mhor:MSHOH_3954"/>
<dbReference type="GeneID" id="62701943"/>
<dbReference type="PANTHER" id="PTHR43559">
    <property type="entry name" value="HYDROLASE YCAC-RELATED"/>
    <property type="match status" value="1"/>
</dbReference>
<gene>
    <name evidence="1" type="ORF">MSHOH_3954</name>
</gene>